<sequence>MGGSLQLEDGKPSYESSENLFVGESSLPPPGFDCISELAGSMGTSDIEFDRATLLLSEGKDSTGIALAIAELGKKVDCMTFANSDTNIDYVESLANRLGFRLTVVRYSDMRISDDSLDRLGNVFEPTLDQAFLSYLLLPMASLHGRTILDGMGNDIYMGHLPSKQQRQATAVCHALTKWMPSSLRNRLRDMRCTDHPSTGVPFRSFTECQGFFNGFSQSLIESSTCGKIEKLCDVDKNWNSMGFEQARALSRGRFLDNYSYSGKSVALAEMIQGRVVFPWCDQSLANRFSTIKNEARFQWPSVNKLLLREAISKRMDYEQPKVGFRAPVARILSENRKLLEYVIDHSETLGPRMKPFLLGLAPHSPRLACGFLYALWEHSLKPHSEGRGNALH</sequence>
<dbReference type="InterPro" id="IPR014729">
    <property type="entry name" value="Rossmann-like_a/b/a_fold"/>
</dbReference>
<evidence type="ECO:0000256" key="1">
    <source>
        <dbReference type="SAM" id="MobiDB-lite"/>
    </source>
</evidence>
<dbReference type="EMBL" id="SJPW01000004">
    <property type="protein sequence ID" value="TWU54494.1"/>
    <property type="molecule type" value="Genomic_DNA"/>
</dbReference>
<name>A0A5C6F1M9_9BACT</name>
<dbReference type="SUPFAM" id="SSF52402">
    <property type="entry name" value="Adenine nucleotide alpha hydrolases-like"/>
    <property type="match status" value="1"/>
</dbReference>
<comment type="caution">
    <text evidence="2">The sequence shown here is derived from an EMBL/GenBank/DDBJ whole genome shotgun (WGS) entry which is preliminary data.</text>
</comment>
<feature type="region of interest" description="Disordered" evidence="1">
    <location>
        <begin position="1"/>
        <end position="22"/>
    </location>
</feature>
<keyword evidence="3" id="KW-1185">Reference proteome</keyword>
<evidence type="ECO:0000313" key="2">
    <source>
        <dbReference type="EMBL" id="TWU54494.1"/>
    </source>
</evidence>
<reference evidence="2 3" key="1">
    <citation type="submission" date="2019-02" db="EMBL/GenBank/DDBJ databases">
        <title>Deep-cultivation of Planctomycetes and their phenomic and genomic characterization uncovers novel biology.</title>
        <authorList>
            <person name="Wiegand S."/>
            <person name="Jogler M."/>
            <person name="Boedeker C."/>
            <person name="Pinto D."/>
            <person name="Vollmers J."/>
            <person name="Rivas-Marin E."/>
            <person name="Kohn T."/>
            <person name="Peeters S.H."/>
            <person name="Heuer A."/>
            <person name="Rast P."/>
            <person name="Oberbeckmann S."/>
            <person name="Bunk B."/>
            <person name="Jeske O."/>
            <person name="Meyerdierks A."/>
            <person name="Storesund J.E."/>
            <person name="Kallscheuer N."/>
            <person name="Luecker S."/>
            <person name="Lage O.M."/>
            <person name="Pohl T."/>
            <person name="Merkel B.J."/>
            <person name="Hornburger P."/>
            <person name="Mueller R.-W."/>
            <person name="Bruemmer F."/>
            <person name="Labrenz M."/>
            <person name="Spormann A.M."/>
            <person name="Op Den Camp H."/>
            <person name="Overmann J."/>
            <person name="Amann R."/>
            <person name="Jetten M.S.M."/>
            <person name="Mascher T."/>
            <person name="Medema M.H."/>
            <person name="Devos D.P."/>
            <person name="Kaster A.-K."/>
            <person name="Ovreas L."/>
            <person name="Rohde M."/>
            <person name="Galperin M.Y."/>
            <person name="Jogler C."/>
        </authorList>
    </citation>
    <scope>NUCLEOTIDE SEQUENCE [LARGE SCALE GENOMIC DNA]</scope>
    <source>
        <strain evidence="2 3">Poly51</strain>
    </source>
</reference>
<dbReference type="AlphaFoldDB" id="A0A5C6F1M9"/>
<dbReference type="Proteomes" id="UP000318288">
    <property type="component" value="Unassembled WGS sequence"/>
</dbReference>
<gene>
    <name evidence="2" type="ORF">Poly51_32130</name>
</gene>
<evidence type="ECO:0008006" key="4">
    <source>
        <dbReference type="Google" id="ProtNLM"/>
    </source>
</evidence>
<organism evidence="2 3">
    <name type="scientific">Rubripirellula tenax</name>
    <dbReference type="NCBI Taxonomy" id="2528015"/>
    <lineage>
        <taxon>Bacteria</taxon>
        <taxon>Pseudomonadati</taxon>
        <taxon>Planctomycetota</taxon>
        <taxon>Planctomycetia</taxon>
        <taxon>Pirellulales</taxon>
        <taxon>Pirellulaceae</taxon>
        <taxon>Rubripirellula</taxon>
    </lineage>
</organism>
<dbReference type="Gene3D" id="3.40.50.620">
    <property type="entry name" value="HUPs"/>
    <property type="match status" value="1"/>
</dbReference>
<proteinExistence type="predicted"/>
<accession>A0A5C6F1M9</accession>
<evidence type="ECO:0000313" key="3">
    <source>
        <dbReference type="Proteomes" id="UP000318288"/>
    </source>
</evidence>
<protein>
    <recommendedName>
        <fullName evidence="4">Asparagine synthetase domain-containing protein</fullName>
    </recommendedName>
</protein>